<evidence type="ECO:0000313" key="3">
    <source>
        <dbReference type="Proteomes" id="UP000199199"/>
    </source>
</evidence>
<dbReference type="Proteomes" id="UP000199199">
    <property type="component" value="Unassembled WGS sequence"/>
</dbReference>
<name>A0A1I6RND8_9EURY</name>
<feature type="compositionally biased region" description="Polar residues" evidence="1">
    <location>
        <begin position="51"/>
        <end position="65"/>
    </location>
</feature>
<protein>
    <submittedName>
        <fullName evidence="2">Uncharacterized protein</fullName>
    </submittedName>
</protein>
<gene>
    <name evidence="2" type="ORF">SAMN04488556_1915</name>
</gene>
<organism evidence="2 3">
    <name type="scientific">Halostagnicola kamekurae</name>
    <dbReference type="NCBI Taxonomy" id="619731"/>
    <lineage>
        <taxon>Archaea</taxon>
        <taxon>Methanobacteriati</taxon>
        <taxon>Methanobacteriota</taxon>
        <taxon>Stenosarchaea group</taxon>
        <taxon>Halobacteria</taxon>
        <taxon>Halobacteriales</taxon>
        <taxon>Natrialbaceae</taxon>
        <taxon>Halostagnicola</taxon>
    </lineage>
</organism>
<dbReference type="EMBL" id="FOZS01000002">
    <property type="protein sequence ID" value="SFS65968.1"/>
    <property type="molecule type" value="Genomic_DNA"/>
</dbReference>
<evidence type="ECO:0000256" key="1">
    <source>
        <dbReference type="SAM" id="MobiDB-lite"/>
    </source>
</evidence>
<feature type="region of interest" description="Disordered" evidence="1">
    <location>
        <begin position="44"/>
        <end position="152"/>
    </location>
</feature>
<sequence length="152" mass="16832">MLFNLFAIILSMSKAIPSDSMKQKAREELKKVLQERFNEEVVSELFDSDQSRTNASRGSGPNTVTEEVEIPVSGFTESDSPHTATVERERVEPGRDPRLNDDMSAAEISRASREGLTVEEELQIQGGRRTNSKDANPEEVPVGGWDHGGNDE</sequence>
<evidence type="ECO:0000313" key="2">
    <source>
        <dbReference type="EMBL" id="SFS65968.1"/>
    </source>
</evidence>
<keyword evidence="3" id="KW-1185">Reference proteome</keyword>
<feature type="compositionally biased region" description="Basic and acidic residues" evidence="1">
    <location>
        <begin position="85"/>
        <end position="101"/>
    </location>
</feature>
<reference evidence="3" key="1">
    <citation type="submission" date="2016-10" db="EMBL/GenBank/DDBJ databases">
        <authorList>
            <person name="Varghese N."/>
            <person name="Submissions S."/>
        </authorList>
    </citation>
    <scope>NUCLEOTIDE SEQUENCE [LARGE SCALE GENOMIC DNA]</scope>
    <source>
        <strain evidence="3">DSM 22427</strain>
    </source>
</reference>
<accession>A0A1I6RND8</accession>
<dbReference type="AlphaFoldDB" id="A0A1I6RND8"/>
<proteinExistence type="predicted"/>